<keyword evidence="4" id="KW-0533">Nickel</keyword>
<dbReference type="OrthoDB" id="9776706at2"/>
<organism evidence="9 10">
    <name type="scientific">Arachidicoccus ginsenosidivorans</name>
    <dbReference type="NCBI Taxonomy" id="496057"/>
    <lineage>
        <taxon>Bacteria</taxon>
        <taxon>Pseudomonadati</taxon>
        <taxon>Bacteroidota</taxon>
        <taxon>Chitinophagia</taxon>
        <taxon>Chitinophagales</taxon>
        <taxon>Chitinophagaceae</taxon>
        <taxon>Arachidicoccus</taxon>
    </lineage>
</organism>
<feature type="transmembrane region" description="Helical" evidence="8">
    <location>
        <begin position="202"/>
        <end position="223"/>
    </location>
</feature>
<keyword evidence="3 8" id="KW-0813">Transport</keyword>
<evidence type="ECO:0000256" key="3">
    <source>
        <dbReference type="ARBA" id="ARBA00022448"/>
    </source>
</evidence>
<protein>
    <recommendedName>
        <fullName evidence="8">Nickel/cobalt efflux system</fullName>
    </recommendedName>
</protein>
<dbReference type="GO" id="GO:0012505">
    <property type="term" value="C:endomembrane system"/>
    <property type="evidence" value="ECO:0007669"/>
    <property type="project" value="UniProtKB-SubCell"/>
</dbReference>
<dbReference type="RefSeq" id="WP_146779942.1">
    <property type="nucleotide sequence ID" value="NZ_CP042434.1"/>
</dbReference>
<evidence type="ECO:0000313" key="9">
    <source>
        <dbReference type="EMBL" id="QEC70680.1"/>
    </source>
</evidence>
<keyword evidence="10" id="KW-1185">Reference proteome</keyword>
<name>A0A5B8VGT4_9BACT</name>
<evidence type="ECO:0000313" key="10">
    <source>
        <dbReference type="Proteomes" id="UP000321291"/>
    </source>
</evidence>
<feature type="transmembrane region" description="Helical" evidence="8">
    <location>
        <begin position="85"/>
        <end position="105"/>
    </location>
</feature>
<evidence type="ECO:0000256" key="1">
    <source>
        <dbReference type="ARBA" id="ARBA00004127"/>
    </source>
</evidence>
<dbReference type="InterPro" id="IPR004688">
    <property type="entry name" value="Ni/Co_transpt"/>
</dbReference>
<dbReference type="InterPro" id="IPR011541">
    <property type="entry name" value="Ni/Co_transpt_high_affinity"/>
</dbReference>
<accession>A0A5B8VGT4</accession>
<feature type="transmembrane region" description="Helical" evidence="8">
    <location>
        <begin position="43"/>
        <end position="65"/>
    </location>
</feature>
<evidence type="ECO:0000256" key="7">
    <source>
        <dbReference type="ARBA" id="ARBA00023136"/>
    </source>
</evidence>
<dbReference type="PANTHER" id="PTHR31611">
    <property type="entry name" value="HIGH-AFFINITY NICKEL TRANSPORT PROTEIN NIC1"/>
    <property type="match status" value="1"/>
</dbReference>
<evidence type="ECO:0000256" key="4">
    <source>
        <dbReference type="ARBA" id="ARBA00022596"/>
    </source>
</evidence>
<feature type="transmembrane region" description="Helical" evidence="8">
    <location>
        <begin position="126"/>
        <end position="150"/>
    </location>
</feature>
<evidence type="ECO:0000256" key="8">
    <source>
        <dbReference type="RuleBase" id="RU362101"/>
    </source>
</evidence>
<proteinExistence type="inferred from homology"/>
<dbReference type="KEGG" id="agi:FSB73_02210"/>
<evidence type="ECO:0000256" key="2">
    <source>
        <dbReference type="ARBA" id="ARBA00010892"/>
    </source>
</evidence>
<feature type="transmembrane region" description="Helical" evidence="8">
    <location>
        <begin position="156"/>
        <end position="175"/>
    </location>
</feature>
<comment type="similarity">
    <text evidence="2 8">Belongs to the NiCoT transporter (TC 2.A.52) family.</text>
</comment>
<dbReference type="GO" id="GO:0005886">
    <property type="term" value="C:plasma membrane"/>
    <property type="evidence" value="ECO:0007669"/>
    <property type="project" value="UniProtKB-SubCell"/>
</dbReference>
<dbReference type="PANTHER" id="PTHR31611:SF0">
    <property type="entry name" value="HIGH-AFFINITY NICKEL TRANSPORT PROTEIN NIC1"/>
    <property type="match status" value="1"/>
</dbReference>
<evidence type="ECO:0000256" key="5">
    <source>
        <dbReference type="ARBA" id="ARBA00022692"/>
    </source>
</evidence>
<feature type="transmembrane region" description="Helical" evidence="8">
    <location>
        <begin position="6"/>
        <end position="31"/>
    </location>
</feature>
<sequence length="264" mass="29366">MELDIYGILLVFLFGLRHGLAADHIAVIDGLGMHLSRNGKHRIVPWLGTLFALGHGMVIILFITLTNQGVEALLSGHYAFHWLEWFPVGLLFMIAFLNLRTLLLNKPHVHCCIKLYKGSNKKGNSLTTILIGVSMIMIFDTLSDAAAWGYSAASKGSIFSALVIGAIFTIGMIITDTIDSRLLAKTIQRSFMNEKVLRQRRLLSWVIVIFSLSIGVQKMLSIINPAYELSEMLNLWLGLLLVLSVAISYIKIYRTLPVDISPAK</sequence>
<reference evidence="9 10" key="1">
    <citation type="journal article" date="2017" name="Int. J. Syst. Evol. Microbiol.">
        <title>Arachidicoccus ginsenosidivorans sp. nov., with ginsenoside-converting activity isolated from ginseng cultivating soil.</title>
        <authorList>
            <person name="Siddiqi M.Z."/>
            <person name="Aslam Z."/>
            <person name="Im W.T."/>
        </authorList>
    </citation>
    <scope>NUCLEOTIDE SEQUENCE [LARGE SCALE GENOMIC DNA]</scope>
    <source>
        <strain evidence="9 10">Gsoil 809</strain>
    </source>
</reference>
<dbReference type="EMBL" id="CP042434">
    <property type="protein sequence ID" value="QEC70680.1"/>
    <property type="molecule type" value="Genomic_DNA"/>
</dbReference>
<feature type="transmembrane region" description="Helical" evidence="8">
    <location>
        <begin position="235"/>
        <end position="253"/>
    </location>
</feature>
<dbReference type="GO" id="GO:0015099">
    <property type="term" value="F:nickel cation transmembrane transporter activity"/>
    <property type="evidence" value="ECO:0007669"/>
    <property type="project" value="UniProtKB-UniRule"/>
</dbReference>
<dbReference type="Proteomes" id="UP000321291">
    <property type="component" value="Chromosome"/>
</dbReference>
<dbReference type="AlphaFoldDB" id="A0A5B8VGT4"/>
<keyword evidence="5 8" id="KW-0812">Transmembrane</keyword>
<keyword evidence="6 8" id="KW-1133">Transmembrane helix</keyword>
<keyword evidence="7 8" id="KW-0472">Membrane</keyword>
<evidence type="ECO:0000256" key="6">
    <source>
        <dbReference type="ARBA" id="ARBA00022989"/>
    </source>
</evidence>
<comment type="subcellular location">
    <subcellularLocation>
        <location evidence="8">Cell membrane</location>
        <topology evidence="8">Multi-pass membrane protein</topology>
    </subcellularLocation>
    <subcellularLocation>
        <location evidence="1">Endomembrane system</location>
        <topology evidence="1">Multi-pass membrane protein</topology>
    </subcellularLocation>
</comment>
<dbReference type="Pfam" id="PF03824">
    <property type="entry name" value="NicO"/>
    <property type="match status" value="1"/>
</dbReference>
<gene>
    <name evidence="9" type="ORF">FSB73_02210</name>
</gene>